<evidence type="ECO:0000259" key="1">
    <source>
        <dbReference type="PROSITE" id="PS50404"/>
    </source>
</evidence>
<dbReference type="AlphaFoldDB" id="A0A4R3LS48"/>
<dbReference type="Gene3D" id="1.20.1050.10">
    <property type="match status" value="1"/>
</dbReference>
<dbReference type="SUPFAM" id="SSF47616">
    <property type="entry name" value="GST C-terminal domain-like"/>
    <property type="match status" value="1"/>
</dbReference>
<keyword evidence="3" id="KW-1185">Reference proteome</keyword>
<dbReference type="GO" id="GO:0006749">
    <property type="term" value="P:glutathione metabolic process"/>
    <property type="evidence" value="ECO:0007669"/>
    <property type="project" value="TreeGrafter"/>
</dbReference>
<gene>
    <name evidence="2" type="ORF">EDC64_11387</name>
</gene>
<dbReference type="CDD" id="cd03043">
    <property type="entry name" value="GST_N_1"/>
    <property type="match status" value="1"/>
</dbReference>
<name>A0A4R3LS48_9HYPH</name>
<dbReference type="GO" id="GO:0006559">
    <property type="term" value="P:L-phenylalanine catabolic process"/>
    <property type="evidence" value="ECO:0007669"/>
    <property type="project" value="TreeGrafter"/>
</dbReference>
<dbReference type="GO" id="GO:0016034">
    <property type="term" value="F:maleylacetoacetate isomerase activity"/>
    <property type="evidence" value="ECO:0007669"/>
    <property type="project" value="TreeGrafter"/>
</dbReference>
<keyword evidence="2" id="KW-0808">Transferase</keyword>
<protein>
    <submittedName>
        <fullName evidence="2">Glutathione S-transferase</fullName>
    </submittedName>
</protein>
<dbReference type="InterPro" id="IPR036249">
    <property type="entry name" value="Thioredoxin-like_sf"/>
</dbReference>
<dbReference type="PANTHER" id="PTHR42673">
    <property type="entry name" value="MALEYLACETOACETATE ISOMERASE"/>
    <property type="match status" value="1"/>
</dbReference>
<dbReference type="InterPro" id="IPR004045">
    <property type="entry name" value="Glutathione_S-Trfase_N"/>
</dbReference>
<dbReference type="Gene3D" id="3.40.30.10">
    <property type="entry name" value="Glutaredoxin"/>
    <property type="match status" value="1"/>
</dbReference>
<dbReference type="PROSITE" id="PS50404">
    <property type="entry name" value="GST_NTER"/>
    <property type="match status" value="1"/>
</dbReference>
<dbReference type="InterPro" id="IPR036282">
    <property type="entry name" value="Glutathione-S-Trfase_C_sf"/>
</dbReference>
<dbReference type="OrthoDB" id="9799538at2"/>
<comment type="caution">
    <text evidence="2">The sequence shown here is derived from an EMBL/GenBank/DDBJ whole genome shotgun (WGS) entry which is preliminary data.</text>
</comment>
<organism evidence="2 3">
    <name type="scientific">Aquabacter spiritensis</name>
    <dbReference type="NCBI Taxonomy" id="933073"/>
    <lineage>
        <taxon>Bacteria</taxon>
        <taxon>Pseudomonadati</taxon>
        <taxon>Pseudomonadota</taxon>
        <taxon>Alphaproteobacteria</taxon>
        <taxon>Hyphomicrobiales</taxon>
        <taxon>Xanthobacteraceae</taxon>
        <taxon>Aquabacter</taxon>
    </lineage>
</organism>
<dbReference type="EMBL" id="SMAI01000013">
    <property type="protein sequence ID" value="TCT02439.1"/>
    <property type="molecule type" value="Genomic_DNA"/>
</dbReference>
<sequence>MALTLLIGNKNYSSWSLRAWLALTASGIPFEARLVPFGSAEFAAAFEGLDAPRRVPLLLDDDVAVWDSLAIIEHAAERYPDRPVWPGDRVARGMARAVAAEMHSSFHRLRRHLPMNLWRPVETRAFDADIGAEIARIGEIWRAARGRFGAGGDFLFGRFCAADAMFAPVATRFATYGVPLDPVCADYVAAIHAQPDFVAWRKAALAEPWVEPHDEVDWPEVKRVPAA</sequence>
<dbReference type="InterPro" id="IPR040079">
    <property type="entry name" value="Glutathione_S-Trfase"/>
</dbReference>
<evidence type="ECO:0000313" key="3">
    <source>
        <dbReference type="Proteomes" id="UP000294664"/>
    </source>
</evidence>
<reference evidence="2 3" key="1">
    <citation type="submission" date="2019-03" db="EMBL/GenBank/DDBJ databases">
        <title>Genomic Encyclopedia of Type Strains, Phase IV (KMG-IV): sequencing the most valuable type-strain genomes for metagenomic binning, comparative biology and taxonomic classification.</title>
        <authorList>
            <person name="Goeker M."/>
        </authorList>
    </citation>
    <scope>NUCLEOTIDE SEQUENCE [LARGE SCALE GENOMIC DNA]</scope>
    <source>
        <strain evidence="2 3">DSM 9035</strain>
    </source>
</reference>
<proteinExistence type="predicted"/>
<dbReference type="SUPFAM" id="SSF52833">
    <property type="entry name" value="Thioredoxin-like"/>
    <property type="match status" value="1"/>
</dbReference>
<dbReference type="RefSeq" id="WP_132034063.1">
    <property type="nucleotide sequence ID" value="NZ_SMAI01000013.1"/>
</dbReference>
<dbReference type="GO" id="GO:0004364">
    <property type="term" value="F:glutathione transferase activity"/>
    <property type="evidence" value="ECO:0007669"/>
    <property type="project" value="TreeGrafter"/>
</dbReference>
<accession>A0A4R3LS48</accession>
<evidence type="ECO:0000313" key="2">
    <source>
        <dbReference type="EMBL" id="TCT02439.1"/>
    </source>
</evidence>
<dbReference type="SFLD" id="SFLDS00019">
    <property type="entry name" value="Glutathione_Transferase_(cytos"/>
    <property type="match status" value="1"/>
</dbReference>
<dbReference type="PANTHER" id="PTHR42673:SF4">
    <property type="entry name" value="MALEYLACETOACETATE ISOMERASE"/>
    <property type="match status" value="1"/>
</dbReference>
<feature type="domain" description="GST N-terminal" evidence="1">
    <location>
        <begin position="3"/>
        <end position="83"/>
    </location>
</feature>
<dbReference type="Pfam" id="PF13409">
    <property type="entry name" value="GST_N_2"/>
    <property type="match status" value="1"/>
</dbReference>
<dbReference type="CDD" id="cd03194">
    <property type="entry name" value="GST_C_3"/>
    <property type="match status" value="1"/>
</dbReference>
<dbReference type="Proteomes" id="UP000294664">
    <property type="component" value="Unassembled WGS sequence"/>
</dbReference>